<reference evidence="4 5" key="1">
    <citation type="submission" date="2017-06" db="EMBL/GenBank/DDBJ databases">
        <title>A platform for efficient transgenesis in Macrostomum lignano, a flatworm model organism for stem cell research.</title>
        <authorList>
            <person name="Berezikov E."/>
        </authorList>
    </citation>
    <scope>NUCLEOTIDE SEQUENCE [LARGE SCALE GENOMIC DNA]</scope>
    <source>
        <strain evidence="4">DV1</strain>
        <tissue evidence="4">Whole organism</tissue>
    </source>
</reference>
<feature type="region of interest" description="Disordered" evidence="2">
    <location>
        <begin position="221"/>
        <end position="267"/>
    </location>
</feature>
<dbReference type="InterPro" id="IPR056814">
    <property type="entry name" value="GIPC1-3_GH1"/>
</dbReference>
<dbReference type="FunFam" id="2.30.42.10:FF:000097">
    <property type="entry name" value="PDZ domain-containing protein GIPC1 isoform 1"/>
    <property type="match status" value="1"/>
</dbReference>
<name>A0A267DBY7_9PLAT</name>
<keyword evidence="5" id="KW-1185">Reference proteome</keyword>
<feature type="region of interest" description="Disordered" evidence="2">
    <location>
        <begin position="341"/>
        <end position="376"/>
    </location>
</feature>
<evidence type="ECO:0000313" key="5">
    <source>
        <dbReference type="Proteomes" id="UP000215902"/>
    </source>
</evidence>
<dbReference type="Pfam" id="PF25082">
    <property type="entry name" value="GIPC1_GH2"/>
    <property type="match status" value="1"/>
</dbReference>
<dbReference type="InterPro" id="IPR036034">
    <property type="entry name" value="PDZ_sf"/>
</dbReference>
<evidence type="ECO:0000256" key="1">
    <source>
        <dbReference type="ARBA" id="ARBA00009011"/>
    </source>
</evidence>
<feature type="compositionally biased region" description="Polar residues" evidence="2">
    <location>
        <begin position="13"/>
        <end position="30"/>
    </location>
</feature>
<evidence type="ECO:0000313" key="4">
    <source>
        <dbReference type="EMBL" id="PAA46803.1"/>
    </source>
</evidence>
<comment type="caution">
    <text evidence="4">The sequence shown here is derived from an EMBL/GenBank/DDBJ whole genome shotgun (WGS) entry which is preliminary data.</text>
</comment>
<dbReference type="Gene3D" id="2.30.42.10">
    <property type="match status" value="1"/>
</dbReference>
<comment type="similarity">
    <text evidence="1">Belongs to the GIPC family.</text>
</comment>
<dbReference type="SMART" id="SM00228">
    <property type="entry name" value="PDZ"/>
    <property type="match status" value="1"/>
</dbReference>
<dbReference type="PANTHER" id="PTHR12259:SF1">
    <property type="entry name" value="GH21964P"/>
    <property type="match status" value="1"/>
</dbReference>
<dbReference type="AlphaFoldDB" id="A0A267DBY7"/>
<protein>
    <recommendedName>
        <fullName evidence="3">PDZ domain-containing protein</fullName>
    </recommendedName>
</protein>
<sequence>MPLFGKKKREITQESPSHQTSPTKSTSQNSNHNHGDHGHDPTSPSKSKNQEYYDPPRPKYNFHCQLAHGSPTGIISGFTNVKELYAKIAECYNIESSDIIFCTLNTHKIEMEHLLGGQIGLDDFLFAHIKGQKKEIEVEKSDDALGLTITDNGAGYAFIKRIKAGSIIDRIDHIQPGDHIEKIDGENFVGKRHFDVAKRLKEIPRGTTFVLRLVSPEKSPYANLNPRSGSRGHPAGGGGGGGGLGSGKKTIRLKARGGGGGGGEEDAPDQAAAAAIEAINRLIEGLLGISDAELAQSIWEIGQVAGNPHEFALMVDRDLGEFAFPDGLVFDFWGAVSDAKAGRIRPGSGGGGGRAPADSRKAEPEEEGAVEFTEEF</sequence>
<feature type="region of interest" description="Disordered" evidence="2">
    <location>
        <begin position="1"/>
        <end position="54"/>
    </location>
</feature>
<dbReference type="CDD" id="cd06707">
    <property type="entry name" value="PDZ_GIPC"/>
    <property type="match status" value="1"/>
</dbReference>
<dbReference type="Pfam" id="PF00595">
    <property type="entry name" value="PDZ"/>
    <property type="match status" value="1"/>
</dbReference>
<dbReference type="CDD" id="cd21180">
    <property type="entry name" value="GH2_GIPC"/>
    <property type="match status" value="1"/>
</dbReference>
<dbReference type="PROSITE" id="PS50106">
    <property type="entry name" value="PDZ"/>
    <property type="match status" value="1"/>
</dbReference>
<dbReference type="InterPro" id="IPR017379">
    <property type="entry name" value="GIPC1/2/3"/>
</dbReference>
<proteinExistence type="inferred from homology"/>
<dbReference type="SUPFAM" id="SSF50156">
    <property type="entry name" value="PDZ domain-like"/>
    <property type="match status" value="1"/>
</dbReference>
<dbReference type="OrthoDB" id="6509831at2759"/>
<dbReference type="InterPro" id="IPR055349">
    <property type="entry name" value="GH2_GIPC"/>
</dbReference>
<dbReference type="Pfam" id="PF25083">
    <property type="entry name" value="GIPC1_GH1"/>
    <property type="match status" value="1"/>
</dbReference>
<dbReference type="EMBL" id="NIVC01004698">
    <property type="protein sequence ID" value="PAA46803.1"/>
    <property type="molecule type" value="Genomic_DNA"/>
</dbReference>
<dbReference type="Proteomes" id="UP000215902">
    <property type="component" value="Unassembled WGS sequence"/>
</dbReference>
<accession>A0A267DBY7</accession>
<evidence type="ECO:0000256" key="2">
    <source>
        <dbReference type="SAM" id="MobiDB-lite"/>
    </source>
</evidence>
<dbReference type="InterPro" id="IPR001478">
    <property type="entry name" value="PDZ"/>
</dbReference>
<evidence type="ECO:0000259" key="3">
    <source>
        <dbReference type="PROSITE" id="PS50106"/>
    </source>
</evidence>
<organism evidence="4 5">
    <name type="scientific">Macrostomum lignano</name>
    <dbReference type="NCBI Taxonomy" id="282301"/>
    <lineage>
        <taxon>Eukaryota</taxon>
        <taxon>Metazoa</taxon>
        <taxon>Spiralia</taxon>
        <taxon>Lophotrochozoa</taxon>
        <taxon>Platyhelminthes</taxon>
        <taxon>Rhabditophora</taxon>
        <taxon>Macrostomorpha</taxon>
        <taxon>Macrostomida</taxon>
        <taxon>Macrostomidae</taxon>
        <taxon>Macrostomum</taxon>
    </lineage>
</organism>
<feature type="domain" description="PDZ" evidence="3">
    <location>
        <begin position="135"/>
        <end position="215"/>
    </location>
</feature>
<dbReference type="STRING" id="282301.A0A267DBY7"/>
<feature type="compositionally biased region" description="Gly residues" evidence="2">
    <location>
        <begin position="234"/>
        <end position="246"/>
    </location>
</feature>
<dbReference type="PANTHER" id="PTHR12259">
    <property type="entry name" value="RGS-GAIP INTERACTING PROTEIN GIPC"/>
    <property type="match status" value="1"/>
</dbReference>
<feature type="compositionally biased region" description="Acidic residues" evidence="2">
    <location>
        <begin position="364"/>
        <end position="376"/>
    </location>
</feature>
<gene>
    <name evidence="4" type="ORF">BOX15_Mlig009146g3</name>
</gene>